<evidence type="ECO:0000313" key="5">
    <source>
        <dbReference type="Proteomes" id="UP000628442"/>
    </source>
</evidence>
<accession>A0AA87XX28</accession>
<dbReference type="InterPro" id="IPR036291">
    <property type="entry name" value="NAD(P)-bd_dom_sf"/>
</dbReference>
<evidence type="ECO:0000256" key="2">
    <source>
        <dbReference type="ARBA" id="ARBA00023002"/>
    </source>
</evidence>
<proteinExistence type="inferred from homology"/>
<comment type="similarity">
    <text evidence="1">Belongs to the short-chain dehydrogenases/reductases (SDR) family.</text>
</comment>
<dbReference type="PRINTS" id="PR00081">
    <property type="entry name" value="GDHRDH"/>
</dbReference>
<evidence type="ECO:0000256" key="1">
    <source>
        <dbReference type="ARBA" id="ARBA00006484"/>
    </source>
</evidence>
<dbReference type="Pfam" id="PF13561">
    <property type="entry name" value="adh_short_C2"/>
    <property type="match status" value="1"/>
</dbReference>
<evidence type="ECO:0000256" key="3">
    <source>
        <dbReference type="SAM" id="MobiDB-lite"/>
    </source>
</evidence>
<dbReference type="Proteomes" id="UP000628442">
    <property type="component" value="Unassembled WGS sequence"/>
</dbReference>
<feature type="region of interest" description="Disordered" evidence="3">
    <location>
        <begin position="1"/>
        <end position="43"/>
    </location>
</feature>
<dbReference type="Gene3D" id="3.40.50.720">
    <property type="entry name" value="NAD(P)-binding Rossmann-like Domain"/>
    <property type="match status" value="1"/>
</dbReference>
<reference evidence="4" key="1">
    <citation type="journal article" date="2014" name="Int. J. Syst. Evol. Microbiol.">
        <title>Complete genome sequence of Corynebacterium casei LMG S-19264T (=DSM 44701T), isolated from a smear-ripened cheese.</title>
        <authorList>
            <consortium name="US DOE Joint Genome Institute (JGI-PGF)"/>
            <person name="Walter F."/>
            <person name="Albersmeier A."/>
            <person name="Kalinowski J."/>
            <person name="Ruckert C."/>
        </authorList>
    </citation>
    <scope>NUCLEOTIDE SEQUENCE</scope>
    <source>
        <strain evidence="4">KCTC 12343</strain>
    </source>
</reference>
<sequence length="303" mass="32515">MSQPSQQQSQQQSQQKAQQEGKQEAQQEAQQQRPPGTEDQMRPAADHGEATYRGMGKLLDKATVITGGDSGIGRAVAIAFAREGADVLISYLNEDEDARETARWVEEAGRKAVLVRGDLADPAHCRAVIARAVEAFGRIDVLVNNAAFQMTRDSLDEIPDEEWDYTFQTNITAMFHLCKAAVPHMRPGSSIINTASVNSDTPKPKLLAYSATKGAIVNFSGGLAQLLAEKGIRVNSVAPGPIWTPLIPSTMPPEQVESFGQQVPLKRPGQPAELAPTYVLLASNDGSYISGARIAVTGGVPVI</sequence>
<dbReference type="InterPro" id="IPR020904">
    <property type="entry name" value="Sc_DH/Rdtase_CS"/>
</dbReference>
<organism evidence="4 5">
    <name type="scientific">Pseudoduganella albidiflava</name>
    <dbReference type="NCBI Taxonomy" id="321983"/>
    <lineage>
        <taxon>Bacteria</taxon>
        <taxon>Pseudomonadati</taxon>
        <taxon>Pseudomonadota</taxon>
        <taxon>Betaproteobacteria</taxon>
        <taxon>Burkholderiales</taxon>
        <taxon>Oxalobacteraceae</taxon>
        <taxon>Telluria group</taxon>
        <taxon>Pseudoduganella</taxon>
    </lineage>
</organism>
<dbReference type="PANTHER" id="PTHR48107:SF16">
    <property type="entry name" value="NADPH-DEPENDENT ALDEHYDE REDUCTASE 1, CHLOROPLASTIC"/>
    <property type="match status" value="1"/>
</dbReference>
<reference evidence="4" key="2">
    <citation type="submission" date="2022-12" db="EMBL/GenBank/DDBJ databases">
        <authorList>
            <person name="Sun Q."/>
            <person name="Kim S."/>
        </authorList>
    </citation>
    <scope>NUCLEOTIDE SEQUENCE</scope>
    <source>
        <strain evidence="4">KCTC 12343</strain>
    </source>
</reference>
<dbReference type="SUPFAM" id="SSF51735">
    <property type="entry name" value="NAD(P)-binding Rossmann-fold domains"/>
    <property type="match status" value="1"/>
</dbReference>
<feature type="compositionally biased region" description="Low complexity" evidence="3">
    <location>
        <begin position="1"/>
        <end position="18"/>
    </location>
</feature>
<dbReference type="AlphaFoldDB" id="A0AA87XX28"/>
<dbReference type="InterPro" id="IPR002347">
    <property type="entry name" value="SDR_fam"/>
</dbReference>
<dbReference type="PROSITE" id="PS00061">
    <property type="entry name" value="ADH_SHORT"/>
    <property type="match status" value="1"/>
</dbReference>
<dbReference type="FunFam" id="3.40.50.720:FF:000084">
    <property type="entry name" value="Short-chain dehydrogenase reductase"/>
    <property type="match status" value="1"/>
</dbReference>
<evidence type="ECO:0000313" key="4">
    <source>
        <dbReference type="EMBL" id="GGY59362.1"/>
    </source>
</evidence>
<dbReference type="EMBL" id="BMWV01000013">
    <property type="protein sequence ID" value="GGY59362.1"/>
    <property type="molecule type" value="Genomic_DNA"/>
</dbReference>
<dbReference type="GO" id="GO:0016614">
    <property type="term" value="F:oxidoreductase activity, acting on CH-OH group of donors"/>
    <property type="evidence" value="ECO:0007669"/>
    <property type="project" value="UniProtKB-ARBA"/>
</dbReference>
<comment type="caution">
    <text evidence="4">The sequence shown here is derived from an EMBL/GenBank/DDBJ whole genome shotgun (WGS) entry which is preliminary data.</text>
</comment>
<protein>
    <submittedName>
        <fullName evidence="4">Oxidoreductase</fullName>
    </submittedName>
</protein>
<dbReference type="PANTHER" id="PTHR48107">
    <property type="entry name" value="NADPH-DEPENDENT ALDEHYDE REDUCTASE-LIKE PROTEIN, CHLOROPLASTIC-RELATED"/>
    <property type="match status" value="1"/>
</dbReference>
<dbReference type="PRINTS" id="PR00080">
    <property type="entry name" value="SDRFAMILY"/>
</dbReference>
<gene>
    <name evidence="4" type="ORF">GCM10007387_47260</name>
</gene>
<name>A0AA87XX28_9BURK</name>
<keyword evidence="2" id="KW-0560">Oxidoreductase</keyword>